<name>A0A7H0WB76_9RHOD</name>
<feature type="transmembrane region" description="Helical" evidence="7">
    <location>
        <begin position="62"/>
        <end position="82"/>
    </location>
</feature>
<comment type="similarity">
    <text evidence="2">Belongs to the CcmC/CycZ/HelC family.</text>
</comment>
<protein>
    <submittedName>
        <fullName evidence="9">C1 cytochrome ABC transporter subunit</fullName>
    </submittedName>
</protein>
<dbReference type="GO" id="GO:0020037">
    <property type="term" value="F:heme binding"/>
    <property type="evidence" value="ECO:0007669"/>
    <property type="project" value="InterPro"/>
</dbReference>
<evidence type="ECO:0000313" key="9">
    <source>
        <dbReference type="EMBL" id="QNR39805.1"/>
    </source>
</evidence>
<feature type="transmembrane region" description="Helical" evidence="7">
    <location>
        <begin position="94"/>
        <end position="114"/>
    </location>
</feature>
<feature type="transmembrane region" description="Helical" evidence="7">
    <location>
        <begin position="156"/>
        <end position="175"/>
    </location>
</feature>
<dbReference type="GO" id="GO:0005886">
    <property type="term" value="C:plasma membrane"/>
    <property type="evidence" value="ECO:0007669"/>
    <property type="project" value="TreeGrafter"/>
</dbReference>
<keyword evidence="5 7" id="KW-1133">Transmembrane helix</keyword>
<feature type="transmembrane region" description="Helical" evidence="7">
    <location>
        <begin position="126"/>
        <end position="144"/>
    </location>
</feature>
<dbReference type="GeneID" id="63062118"/>
<evidence type="ECO:0000256" key="3">
    <source>
        <dbReference type="ARBA" id="ARBA00022692"/>
    </source>
</evidence>
<dbReference type="GO" id="GO:0017004">
    <property type="term" value="P:cytochrome complex assembly"/>
    <property type="evidence" value="ECO:0007669"/>
    <property type="project" value="UniProtKB-KW"/>
</dbReference>
<accession>A0A7H0WB76</accession>
<dbReference type="InterPro" id="IPR045062">
    <property type="entry name" value="Cyt_c_biogenesis_CcsA/CcmC"/>
</dbReference>
<evidence type="ECO:0000256" key="1">
    <source>
        <dbReference type="ARBA" id="ARBA00004141"/>
    </source>
</evidence>
<dbReference type="AlphaFoldDB" id="A0A7H0WB76"/>
<dbReference type="PANTHER" id="PTHR30071">
    <property type="entry name" value="HEME EXPORTER PROTEIN C"/>
    <property type="match status" value="1"/>
</dbReference>
<dbReference type="RefSeq" id="YP_010007645.1">
    <property type="nucleotide sequence ID" value="NC_053319.1"/>
</dbReference>
<keyword evidence="9" id="KW-0496">Mitochondrion</keyword>
<dbReference type="NCBIfam" id="TIGR01191">
    <property type="entry name" value="ccmC"/>
    <property type="match status" value="1"/>
</dbReference>
<evidence type="ECO:0000256" key="4">
    <source>
        <dbReference type="ARBA" id="ARBA00022748"/>
    </source>
</evidence>
<dbReference type="InterPro" id="IPR002541">
    <property type="entry name" value="Cyt_c_assembly"/>
</dbReference>
<evidence type="ECO:0000256" key="5">
    <source>
        <dbReference type="ARBA" id="ARBA00022989"/>
    </source>
</evidence>
<dbReference type="PANTHER" id="PTHR30071:SF1">
    <property type="entry name" value="CYTOCHROME B_B6 PROTEIN-RELATED"/>
    <property type="match status" value="1"/>
</dbReference>
<evidence type="ECO:0000256" key="7">
    <source>
        <dbReference type="SAM" id="Phobius"/>
    </source>
</evidence>
<evidence type="ECO:0000256" key="6">
    <source>
        <dbReference type="ARBA" id="ARBA00023136"/>
    </source>
</evidence>
<dbReference type="InterPro" id="IPR003557">
    <property type="entry name" value="Cyt_c_biogenesis_CcmC"/>
</dbReference>
<reference evidence="9" key="1">
    <citation type="journal article" date="2020" name="BMC Evol. Biol.">
        <title>Potential causes and consequences of rapid mitochondrial genome evolution in thermoacidophilic Galdieria (Rhodophyta).</title>
        <authorList>
            <person name="Cho C.H."/>
            <person name="Park S.I."/>
            <person name="Ciniglia C."/>
            <person name="Yang E.C."/>
            <person name="Graf L."/>
            <person name="Bhattacharya D."/>
            <person name="Yoon H.S."/>
        </authorList>
    </citation>
    <scope>NUCLEOTIDE SEQUENCE</scope>
</reference>
<sequence>MNLLYWLLSPNRVLRFSQFWLNFCIAIFVLLIFVNLYMYLAFDLLDYKQGPYAQIMFIHVPAAWLSLMLYIMLSFTSLMFIVIRHPLLSQLSNALCLCSLACVIITLVTGSLWGKPTWGTWWVWDARLTSVLILFIILVGIYALKKSFSDSLQGSIAASILTLLGLINIPIIRFSVDWWNTLHQPSSITIFGSHIHYSILLLLLSSFLDLFFFFSIIVLIHLRAVVLESKLTRSPIFKHEK</sequence>
<feature type="domain" description="Cytochrome c assembly protein" evidence="8">
    <location>
        <begin position="3"/>
        <end position="183"/>
    </location>
</feature>
<dbReference type="GO" id="GO:0015232">
    <property type="term" value="F:heme transmembrane transporter activity"/>
    <property type="evidence" value="ECO:0007669"/>
    <property type="project" value="InterPro"/>
</dbReference>
<evidence type="ECO:0000256" key="2">
    <source>
        <dbReference type="ARBA" id="ARBA00005840"/>
    </source>
</evidence>
<dbReference type="EMBL" id="MT270117">
    <property type="protein sequence ID" value="QNR39805.1"/>
    <property type="molecule type" value="Genomic_DNA"/>
</dbReference>
<feature type="transmembrane region" description="Helical" evidence="7">
    <location>
        <begin position="195"/>
        <end position="220"/>
    </location>
</feature>
<comment type="subcellular location">
    <subcellularLocation>
        <location evidence="1">Membrane</location>
        <topology evidence="1">Multi-pass membrane protein</topology>
    </subcellularLocation>
</comment>
<proteinExistence type="inferred from homology"/>
<organism evidence="9">
    <name type="scientific">Cavernulicola chilensis</name>
    <dbReference type="NCBI Taxonomy" id="3028028"/>
    <lineage>
        <taxon>Eukaryota</taxon>
        <taxon>Rhodophyta</taxon>
        <taxon>Bangiophyceae</taxon>
        <taxon>Cavernulicolales</taxon>
        <taxon>Cavernulicolaceae</taxon>
        <taxon>Cavernulicola</taxon>
    </lineage>
</organism>
<keyword evidence="6 7" id="KW-0472">Membrane</keyword>
<keyword evidence="3 7" id="KW-0812">Transmembrane</keyword>
<keyword evidence="4" id="KW-0201">Cytochrome c-type biogenesis</keyword>
<geneLocation type="mitochondrion" evidence="9"/>
<evidence type="ECO:0000259" key="8">
    <source>
        <dbReference type="Pfam" id="PF01578"/>
    </source>
</evidence>
<dbReference type="Pfam" id="PF01578">
    <property type="entry name" value="Cytochrom_C_asm"/>
    <property type="match status" value="1"/>
</dbReference>
<dbReference type="PRINTS" id="PR01386">
    <property type="entry name" value="CCMCBIOGNSIS"/>
</dbReference>
<gene>
    <name evidence="9" type="primary">ccmC</name>
    <name evidence="9" type="ORF">CDCH_SybilCave_052</name>
</gene>
<feature type="transmembrane region" description="Helical" evidence="7">
    <location>
        <begin position="20"/>
        <end position="42"/>
    </location>
</feature>